<evidence type="ECO:0000313" key="2">
    <source>
        <dbReference type="Proteomes" id="UP000824037"/>
    </source>
</evidence>
<reference evidence="1" key="1">
    <citation type="journal article" date="2021" name="PeerJ">
        <title>Extensive microbial diversity within the chicken gut microbiome revealed by metagenomics and culture.</title>
        <authorList>
            <person name="Gilroy R."/>
            <person name="Ravi A."/>
            <person name="Getino M."/>
            <person name="Pursley I."/>
            <person name="Horton D.L."/>
            <person name="Alikhan N.F."/>
            <person name="Baker D."/>
            <person name="Gharbi K."/>
            <person name="Hall N."/>
            <person name="Watson M."/>
            <person name="Adriaenssens E.M."/>
            <person name="Foster-Nyarko E."/>
            <person name="Jarju S."/>
            <person name="Secka A."/>
            <person name="Antonio M."/>
            <person name="Oren A."/>
            <person name="Chaudhuri R.R."/>
            <person name="La Ragione R."/>
            <person name="Hildebrand F."/>
            <person name="Pallen M.J."/>
        </authorList>
    </citation>
    <scope>NUCLEOTIDE SEQUENCE</scope>
    <source>
        <strain evidence="1">ChiGjej4B4-7305</strain>
    </source>
</reference>
<reference evidence="1" key="2">
    <citation type="submission" date="2021-04" db="EMBL/GenBank/DDBJ databases">
        <authorList>
            <person name="Gilroy R."/>
        </authorList>
    </citation>
    <scope>NUCLEOTIDE SEQUENCE</scope>
    <source>
        <strain evidence="1">ChiGjej4B4-7305</strain>
    </source>
</reference>
<dbReference type="Gene3D" id="1.10.1220.10">
    <property type="entry name" value="Met repressor-like"/>
    <property type="match status" value="1"/>
</dbReference>
<protein>
    <submittedName>
        <fullName evidence="1">Ribbon-helix-helix domain-containing protein</fullName>
    </submittedName>
</protein>
<accession>A0A9D2EJ16</accession>
<gene>
    <name evidence="1" type="ORF">H9815_21085</name>
</gene>
<dbReference type="GO" id="GO:0006355">
    <property type="term" value="P:regulation of DNA-templated transcription"/>
    <property type="evidence" value="ECO:0007669"/>
    <property type="project" value="InterPro"/>
</dbReference>
<organism evidence="1 2">
    <name type="scientific">Candidatus Ruania gallistercoris</name>
    <dbReference type="NCBI Taxonomy" id="2838746"/>
    <lineage>
        <taxon>Bacteria</taxon>
        <taxon>Bacillati</taxon>
        <taxon>Actinomycetota</taxon>
        <taxon>Actinomycetes</taxon>
        <taxon>Micrococcales</taxon>
        <taxon>Ruaniaceae</taxon>
        <taxon>Ruania</taxon>
    </lineage>
</organism>
<name>A0A9D2EJ16_9MICO</name>
<dbReference type="Proteomes" id="UP000824037">
    <property type="component" value="Unassembled WGS sequence"/>
</dbReference>
<dbReference type="InterPro" id="IPR010985">
    <property type="entry name" value="Ribbon_hlx_hlx"/>
</dbReference>
<dbReference type="InterPro" id="IPR013321">
    <property type="entry name" value="Arc_rbn_hlx_hlx"/>
</dbReference>
<dbReference type="EMBL" id="DXBY01000356">
    <property type="protein sequence ID" value="HIZ38280.1"/>
    <property type="molecule type" value="Genomic_DNA"/>
</dbReference>
<dbReference type="CDD" id="cd21631">
    <property type="entry name" value="RHH_CopG_NikR-like"/>
    <property type="match status" value="1"/>
</dbReference>
<proteinExistence type="predicted"/>
<dbReference type="SUPFAM" id="SSF47598">
    <property type="entry name" value="Ribbon-helix-helix"/>
    <property type="match status" value="1"/>
</dbReference>
<dbReference type="AlphaFoldDB" id="A0A9D2EJ16"/>
<comment type="caution">
    <text evidence="1">The sequence shown here is derived from an EMBL/GenBank/DDBJ whole genome shotgun (WGS) entry which is preliminary data.</text>
</comment>
<evidence type="ECO:0000313" key="1">
    <source>
        <dbReference type="EMBL" id="HIZ38280.1"/>
    </source>
</evidence>
<sequence>MTINMGGEHVPVTDVDEVDLDAEEIYVDGVRLTEARAAELAREIARRHGRKGGRPSVGSARVAVRLPQETKDRLATIARSRELREADLVRDAINEYLDRHGA</sequence>